<evidence type="ECO:0000313" key="2">
    <source>
        <dbReference type="Proteomes" id="UP000259273"/>
    </source>
</evidence>
<dbReference type="AlphaFoldDB" id="A0A3C1KKY0"/>
<organism evidence="1 2">
    <name type="scientific">Haliea salexigens</name>
    <dbReference type="NCBI Taxonomy" id="287487"/>
    <lineage>
        <taxon>Bacteria</taxon>
        <taxon>Pseudomonadati</taxon>
        <taxon>Pseudomonadota</taxon>
        <taxon>Gammaproteobacteria</taxon>
        <taxon>Cellvibrionales</taxon>
        <taxon>Halieaceae</taxon>
        <taxon>Haliea</taxon>
    </lineage>
</organism>
<evidence type="ECO:0000313" key="1">
    <source>
        <dbReference type="EMBL" id="HAN27261.1"/>
    </source>
</evidence>
<dbReference type="STRING" id="1121937.GCA_000423125_02096"/>
<sequence length="154" mass="18024">MAVQRARKRPFKTDLKHLHALCEANYARLLRLFPDYEQANVREFALGEARVRLEVLERSRYTTFFRLHQVHGEDRWLRRLVIDVRAYHDAGMLEVGAFQSQSRIQARYSYPNAHMFQQDEKLQQNQFLGDWLAHCQANGLGQLPTTTPGQNAGR</sequence>
<accession>A0A3C1KKY0</accession>
<reference evidence="1 2" key="1">
    <citation type="journal article" date="2018" name="Nat. Biotechnol.">
        <title>A standardized bacterial taxonomy based on genome phylogeny substantially revises the tree of life.</title>
        <authorList>
            <person name="Parks D.H."/>
            <person name="Chuvochina M."/>
            <person name="Waite D.W."/>
            <person name="Rinke C."/>
            <person name="Skarshewski A."/>
            <person name="Chaumeil P.A."/>
            <person name="Hugenholtz P."/>
        </authorList>
    </citation>
    <scope>NUCLEOTIDE SEQUENCE [LARGE SCALE GENOMIC DNA]</scope>
    <source>
        <strain evidence="1">UBA9158</strain>
    </source>
</reference>
<name>A0A3C1KKY0_9GAMM</name>
<dbReference type="Proteomes" id="UP000259273">
    <property type="component" value="Unassembled WGS sequence"/>
</dbReference>
<dbReference type="PANTHER" id="PTHR38774:SF1">
    <property type="entry name" value="CYTOPLASMIC PROTEIN"/>
    <property type="match status" value="1"/>
</dbReference>
<dbReference type="PANTHER" id="PTHR38774">
    <property type="entry name" value="CYTOPLASMIC PROTEIN-RELATED"/>
    <property type="match status" value="1"/>
</dbReference>
<gene>
    <name evidence="1" type="ORF">DCP75_05990</name>
</gene>
<dbReference type="EMBL" id="DMND01000082">
    <property type="protein sequence ID" value="HAN27261.1"/>
    <property type="molecule type" value="Genomic_DNA"/>
</dbReference>
<dbReference type="RefSeq" id="WP_035527615.1">
    <property type="nucleotide sequence ID" value="NZ_JBLIAR010000001.1"/>
</dbReference>
<dbReference type="Pfam" id="PF06853">
    <property type="entry name" value="DUF1249"/>
    <property type="match status" value="1"/>
</dbReference>
<dbReference type="InterPro" id="IPR009659">
    <property type="entry name" value="DUF1249"/>
</dbReference>
<proteinExistence type="predicted"/>
<protein>
    <submittedName>
        <fullName evidence="1">DUF1249 domain-containing protein</fullName>
    </submittedName>
</protein>
<comment type="caution">
    <text evidence="1">The sequence shown here is derived from an EMBL/GenBank/DDBJ whole genome shotgun (WGS) entry which is preliminary data.</text>
</comment>